<dbReference type="RefSeq" id="WP_018238032.1">
    <property type="nucleotide sequence ID" value="NZ_CP013110.1"/>
</dbReference>
<dbReference type="AlphaFoldDB" id="A0A1L3LYW5"/>
<comment type="similarity">
    <text evidence="1">Belongs to the short-chain dehydrogenases/reductases (SDR) family.</text>
</comment>
<dbReference type="PANTHER" id="PTHR24321">
    <property type="entry name" value="DEHYDROGENASES, SHORT CHAIN"/>
    <property type="match status" value="1"/>
</dbReference>
<dbReference type="PRINTS" id="PR00080">
    <property type="entry name" value="SDRFAMILY"/>
</dbReference>
<dbReference type="PRINTS" id="PR00081">
    <property type="entry name" value="GDHRDH"/>
</dbReference>
<gene>
    <name evidence="3" type="primary">bacC</name>
    <name evidence="3" type="ORF">SAMCFNEI73_pC1591</name>
</gene>
<dbReference type="EMBL" id="CP013110">
    <property type="protein sequence ID" value="APG95295.1"/>
    <property type="molecule type" value="Genomic_DNA"/>
</dbReference>
<dbReference type="Proteomes" id="UP000182306">
    <property type="component" value="Plasmid C"/>
</dbReference>
<keyword evidence="4" id="KW-1185">Reference proteome</keyword>
<dbReference type="InterPro" id="IPR020904">
    <property type="entry name" value="Sc_DH/Rdtase_CS"/>
</dbReference>
<sequence length="251" mass="26680">MSGRLSGKRVLLTGGVANIGLAILEAFVAEGATVSVVDIDAAKGAEVEKRFGERVRFFKADISQEDEIKDAIAQSVAWMKGLDTLCLNAGVQLSGKVEDFSTSNWDKVFTINVRANFIFARESVKHLRAAAKSSIVMMSSLAGKRGAPGLLAYSASKAAVIGLTTTLALELARDGIRVNAVCPGWIDTPFNQPAIDYIGGRDKQEALVPTVIPLGRQATPQEVAPLFVYLASDEASYVTAQSINVDGGIYN</sequence>
<dbReference type="EC" id="1.1.1.100" evidence="3"/>
<dbReference type="FunFam" id="3.40.50.720:FF:000084">
    <property type="entry name" value="Short-chain dehydrogenase reductase"/>
    <property type="match status" value="1"/>
</dbReference>
<evidence type="ECO:0000256" key="1">
    <source>
        <dbReference type="ARBA" id="ARBA00006484"/>
    </source>
</evidence>
<dbReference type="InterPro" id="IPR036291">
    <property type="entry name" value="NAD(P)-bd_dom_sf"/>
</dbReference>
<organism evidence="3 4">
    <name type="scientific">Sinorhizobium americanum</name>
    <dbReference type="NCBI Taxonomy" id="194963"/>
    <lineage>
        <taxon>Bacteria</taxon>
        <taxon>Pseudomonadati</taxon>
        <taxon>Pseudomonadota</taxon>
        <taxon>Alphaproteobacteria</taxon>
        <taxon>Hyphomicrobiales</taxon>
        <taxon>Rhizobiaceae</taxon>
        <taxon>Sinorhizobium/Ensifer group</taxon>
        <taxon>Sinorhizobium</taxon>
    </lineage>
</organism>
<reference evidence="3 4" key="1">
    <citation type="submission" date="2015-10" db="EMBL/GenBank/DDBJ databases">
        <title>Genomic differences between typical nodule nitrogen-fixing rhizobial strains and those coming from bean seeds.</title>
        <authorList>
            <person name="Peralta H."/>
            <person name="Aguilar-Vera A."/>
            <person name="Diaz R."/>
            <person name="Mora Y."/>
            <person name="Martinez-Batallar G."/>
            <person name="Salazar E."/>
            <person name="Vargas-Lagunas C."/>
            <person name="Encarnacion S."/>
            <person name="Girard L."/>
            <person name="Mora J."/>
        </authorList>
    </citation>
    <scope>NUCLEOTIDE SEQUENCE [LARGE SCALE GENOMIC DNA]</scope>
    <source>
        <strain evidence="3 4">CFNEI 73</strain>
        <plasmid evidence="3 4">C</plasmid>
    </source>
</reference>
<dbReference type="SUPFAM" id="SSF51735">
    <property type="entry name" value="NAD(P)-binding Rossmann-fold domains"/>
    <property type="match status" value="1"/>
</dbReference>
<dbReference type="InterPro" id="IPR002347">
    <property type="entry name" value="SDR_fam"/>
</dbReference>
<dbReference type="OrthoDB" id="7568484at2"/>
<evidence type="ECO:0000313" key="3">
    <source>
        <dbReference type="EMBL" id="APG95295.1"/>
    </source>
</evidence>
<keyword evidence="2 3" id="KW-0560">Oxidoreductase</keyword>
<dbReference type="Pfam" id="PF13561">
    <property type="entry name" value="adh_short_C2"/>
    <property type="match status" value="1"/>
</dbReference>
<evidence type="ECO:0000256" key="2">
    <source>
        <dbReference type="ARBA" id="ARBA00023002"/>
    </source>
</evidence>
<evidence type="ECO:0000313" key="4">
    <source>
        <dbReference type="Proteomes" id="UP000182306"/>
    </source>
</evidence>
<accession>A0A1L3LYW5</accession>
<keyword evidence="3" id="KW-0614">Plasmid</keyword>
<dbReference type="PANTHER" id="PTHR24321:SF8">
    <property type="entry name" value="ESTRADIOL 17-BETA-DEHYDROGENASE 8-RELATED"/>
    <property type="match status" value="1"/>
</dbReference>
<dbReference type="PROSITE" id="PS00061">
    <property type="entry name" value="ADH_SHORT"/>
    <property type="match status" value="1"/>
</dbReference>
<dbReference type="CDD" id="cd05233">
    <property type="entry name" value="SDR_c"/>
    <property type="match status" value="1"/>
</dbReference>
<protein>
    <submittedName>
        <fullName evidence="3">Bacilysin biosynthesis oxidoreductase BacC</fullName>
        <ecNumber evidence="3">1.1.1.100</ecNumber>
    </submittedName>
</protein>
<dbReference type="GO" id="GO:0004316">
    <property type="term" value="F:3-oxoacyl-[acyl-carrier-protein] reductase (NADPH) activity"/>
    <property type="evidence" value="ECO:0007669"/>
    <property type="project" value="UniProtKB-EC"/>
</dbReference>
<proteinExistence type="inferred from homology"/>
<name>A0A1L3LYW5_9HYPH</name>
<dbReference type="Gene3D" id="3.40.50.720">
    <property type="entry name" value="NAD(P)-binding Rossmann-like Domain"/>
    <property type="match status" value="1"/>
</dbReference>
<dbReference type="KEGG" id="same:SAMCFNEI73_pC1591"/>
<geneLocation type="plasmid" evidence="3 4">
    <name>C</name>
</geneLocation>